<keyword evidence="3" id="KW-1185">Reference proteome</keyword>
<organism evidence="2 3">
    <name type="scientific">Stappia albiluteola</name>
    <dbReference type="NCBI Taxonomy" id="2758565"/>
    <lineage>
        <taxon>Bacteria</taxon>
        <taxon>Pseudomonadati</taxon>
        <taxon>Pseudomonadota</taxon>
        <taxon>Alphaproteobacteria</taxon>
        <taxon>Hyphomicrobiales</taxon>
        <taxon>Stappiaceae</taxon>
        <taxon>Stappia</taxon>
    </lineage>
</organism>
<reference evidence="2 3" key="1">
    <citation type="submission" date="2020-07" db="EMBL/GenBank/DDBJ databases">
        <title>Stappia sp., F7233, whole genome shotgun sequencing project.</title>
        <authorList>
            <person name="Jiang S."/>
            <person name="Liu Z.W."/>
            <person name="Du Z.J."/>
        </authorList>
    </citation>
    <scope>NUCLEOTIDE SEQUENCE [LARGE SCALE GENOMIC DNA]</scope>
    <source>
        <strain evidence="2 3">F7233</strain>
    </source>
</reference>
<comment type="caution">
    <text evidence="2">The sequence shown here is derived from an EMBL/GenBank/DDBJ whole genome shotgun (WGS) entry which is preliminary data.</text>
</comment>
<gene>
    <name evidence="2" type="ORF">H2509_20335</name>
</gene>
<feature type="region of interest" description="Disordered" evidence="1">
    <location>
        <begin position="1"/>
        <end position="23"/>
    </location>
</feature>
<name>A0A839AK17_9HYPH</name>
<dbReference type="AlphaFoldDB" id="A0A839AK17"/>
<dbReference type="Pfam" id="PF05119">
    <property type="entry name" value="Terminase_4"/>
    <property type="match status" value="1"/>
</dbReference>
<evidence type="ECO:0000313" key="3">
    <source>
        <dbReference type="Proteomes" id="UP000541109"/>
    </source>
</evidence>
<dbReference type="InterPro" id="IPR006448">
    <property type="entry name" value="Phage_term_ssu_P27"/>
</dbReference>
<dbReference type="Proteomes" id="UP000541109">
    <property type="component" value="Unassembled WGS sequence"/>
</dbReference>
<dbReference type="EMBL" id="JACFXV010000068">
    <property type="protein sequence ID" value="MBA5779485.1"/>
    <property type="molecule type" value="Genomic_DNA"/>
</dbReference>
<dbReference type="RefSeq" id="WP_182168315.1">
    <property type="nucleotide sequence ID" value="NZ_JACFXV010000068.1"/>
</dbReference>
<accession>A0A839AK17</accession>
<sequence length="153" mass="16905">MKGRKPGTDNVVPLTEEGQYGANLDERAEQKAKELKPRGLSKEVAKVWDRLAVPVCHPTVDRLRPHMVATFALMCEALARYEAIAAELVVLGETYTTEGRNGVQYKSRPEVAQRNEAFRQFLTLARDFGLTPASERGISTAAGQGQLFDPDFA</sequence>
<evidence type="ECO:0000313" key="2">
    <source>
        <dbReference type="EMBL" id="MBA5779485.1"/>
    </source>
</evidence>
<evidence type="ECO:0000256" key="1">
    <source>
        <dbReference type="SAM" id="MobiDB-lite"/>
    </source>
</evidence>
<proteinExistence type="predicted"/>
<protein>
    <submittedName>
        <fullName evidence="2">P27 family phage terminase small subunit</fullName>
    </submittedName>
</protein>